<dbReference type="Proteomes" id="UP000790709">
    <property type="component" value="Unassembled WGS sequence"/>
</dbReference>
<sequence>MHLFTPNHVLLIAACYPPSSALLSAGPEYRPNAQELSRLTYYAANRPGKINKLGSELEKRVRNECHKAQYANTRARASLLITLAILRALAVECRRDISLLSPSLVACLRITLDTLSSDLEVCARTASVFTAWCTYTDGHAIGVDAALTEDYLFVLRKFASQSSAEIKSVDNELRNRTRLIGLAALTGAVNSEALYTSSSQFAPQVKVIARPLLFHVVKTEVSVLEDRSLIVKDNPTSPYLAEFRSRPTVERRAASIHAHVDGESGPSSLDVLDASLRALSHLLQHSNGGHVGSIMQAAFESLDELKSWNSLDQCRWFAQKACEWTQYQYRYSVPTRLVERLLETQDLPVSTPEQEALAAMVTTVFTSPIPLVNLSTSDIISNLITLVLRRVGVNPNDALLPSLVGSIASLGTHVYYSDQIQDLAGELISRLAAVEMQGVLGRDKDVNDNRRSQAIRCLLAGLLGLMRSADNHNQGQGRGLEGGGSPPPITAPQPPSNGGATSHDPSSRASRRARVSAEVWRDTLSLLCDGDYAVRSDYANTFVAYLRSEIAKRGDSTDANGIKRPRPLLEGSPSHQANSINLLLLGDSATRSLHAAHAYIYMLATTSSLGVTFSSSPSPAYSANGDIPTIGVTAATPQDESGPAIGDNFDLQSSPTPSQAFGRRSTRPVSRSRKASNAQRLLDSVSAKVSSTASASLSDYALILHVLTAVHEEVPVRGLLTGVPMLLALDGACEVGEDDDIATKQRAKIIKEVLAHVWLVLGRVWDCAELVDIAEKALLSLQEPPDLPPVAPFSPGILRSADKQITFPPVEAVPADAAYPRSCVNAEEALMMIVSSRAVQEATGLDRQGLLRRFSTKWSADTALRDSVERPSSSRQVGEGSPLLKLSPALMAIENMSLQSLTRSVRGVGVTDLRDALEGRGGASNTALARPPSISTLDHTSSFDLSNRLDLTRTRSRPKKRAVTSGAGEVREVLNKLGIGKQNGNSLLKASFPALHKPDQRSTSQPPEQNLLYRS</sequence>
<reference evidence="1" key="1">
    <citation type="journal article" date="2021" name="New Phytol.">
        <title>Evolutionary innovations through gain and loss of genes in the ectomycorrhizal Boletales.</title>
        <authorList>
            <person name="Wu G."/>
            <person name="Miyauchi S."/>
            <person name="Morin E."/>
            <person name="Kuo A."/>
            <person name="Drula E."/>
            <person name="Varga T."/>
            <person name="Kohler A."/>
            <person name="Feng B."/>
            <person name="Cao Y."/>
            <person name="Lipzen A."/>
            <person name="Daum C."/>
            <person name="Hundley H."/>
            <person name="Pangilinan J."/>
            <person name="Johnson J."/>
            <person name="Barry K."/>
            <person name="LaButti K."/>
            <person name="Ng V."/>
            <person name="Ahrendt S."/>
            <person name="Min B."/>
            <person name="Choi I.G."/>
            <person name="Park H."/>
            <person name="Plett J.M."/>
            <person name="Magnuson J."/>
            <person name="Spatafora J.W."/>
            <person name="Nagy L.G."/>
            <person name="Henrissat B."/>
            <person name="Grigoriev I.V."/>
            <person name="Yang Z.L."/>
            <person name="Xu J."/>
            <person name="Martin F.M."/>
        </authorList>
    </citation>
    <scope>NUCLEOTIDE SEQUENCE</scope>
    <source>
        <strain evidence="1">KUC20120723A-06</strain>
    </source>
</reference>
<accession>A0ACB8BZV1</accession>
<protein>
    <submittedName>
        <fullName evidence="1">Uncharacterized protein</fullName>
    </submittedName>
</protein>
<comment type="caution">
    <text evidence="1">The sequence shown here is derived from an EMBL/GenBank/DDBJ whole genome shotgun (WGS) entry which is preliminary data.</text>
</comment>
<gene>
    <name evidence="1" type="ORF">BV22DRAFT_1027474</name>
</gene>
<evidence type="ECO:0000313" key="2">
    <source>
        <dbReference type="Proteomes" id="UP000790709"/>
    </source>
</evidence>
<keyword evidence="2" id="KW-1185">Reference proteome</keyword>
<name>A0ACB8BZV1_9AGAM</name>
<dbReference type="EMBL" id="MU266327">
    <property type="protein sequence ID" value="KAH7931244.1"/>
    <property type="molecule type" value="Genomic_DNA"/>
</dbReference>
<evidence type="ECO:0000313" key="1">
    <source>
        <dbReference type="EMBL" id="KAH7931244.1"/>
    </source>
</evidence>
<organism evidence="1 2">
    <name type="scientific">Leucogyrophana mollusca</name>
    <dbReference type="NCBI Taxonomy" id="85980"/>
    <lineage>
        <taxon>Eukaryota</taxon>
        <taxon>Fungi</taxon>
        <taxon>Dikarya</taxon>
        <taxon>Basidiomycota</taxon>
        <taxon>Agaricomycotina</taxon>
        <taxon>Agaricomycetes</taxon>
        <taxon>Agaricomycetidae</taxon>
        <taxon>Boletales</taxon>
        <taxon>Boletales incertae sedis</taxon>
        <taxon>Leucogyrophana</taxon>
    </lineage>
</organism>
<proteinExistence type="predicted"/>